<dbReference type="InterPro" id="IPR027373">
    <property type="entry name" value="RHH_dom"/>
</dbReference>
<evidence type="ECO:0000313" key="3">
    <source>
        <dbReference type="Proteomes" id="UP000184085"/>
    </source>
</evidence>
<dbReference type="Proteomes" id="UP000184085">
    <property type="component" value="Unassembled WGS sequence"/>
</dbReference>
<accession>A0A1M4MXI7</accession>
<evidence type="ECO:0000313" key="2">
    <source>
        <dbReference type="EMBL" id="SCM67279.1"/>
    </source>
</evidence>
<organism evidence="2 3">
    <name type="scientific">Donghicola eburneus</name>
    <dbReference type="NCBI Taxonomy" id="393278"/>
    <lineage>
        <taxon>Bacteria</taxon>
        <taxon>Pseudomonadati</taxon>
        <taxon>Pseudomonadota</taxon>
        <taxon>Alphaproteobacteria</taxon>
        <taxon>Rhodobacterales</taxon>
        <taxon>Roseobacteraceae</taxon>
        <taxon>Donghicola</taxon>
    </lineage>
</organism>
<dbReference type="InterPro" id="IPR038268">
    <property type="entry name" value="RHH_sf"/>
</dbReference>
<evidence type="ECO:0000259" key="1">
    <source>
        <dbReference type="Pfam" id="PF13467"/>
    </source>
</evidence>
<dbReference type="Gene3D" id="1.10.3990.20">
    <property type="entry name" value="protein bp1543"/>
    <property type="match status" value="1"/>
</dbReference>
<protein>
    <submittedName>
        <fullName evidence="2">Arylsulfate sulfotransferase</fullName>
    </submittedName>
</protein>
<keyword evidence="2" id="KW-0808">Transferase</keyword>
<sequence>MCQVFAGQDPARYTSTTRRLRLNGQSTSIRLENAFWDILDQIAKADGVSTPAFISRLHSEVLEARGEPVNFTSLLRTACLIFMGQSSATAHQEQTLAVAAE</sequence>
<reference evidence="3" key="1">
    <citation type="submission" date="2016-09" db="EMBL/GenBank/DDBJ databases">
        <authorList>
            <person name="Wibberg D."/>
        </authorList>
    </citation>
    <scope>NUCLEOTIDE SEQUENCE [LARGE SCALE GENOMIC DNA]</scope>
</reference>
<dbReference type="AlphaFoldDB" id="A0A1M4MXI7"/>
<dbReference type="EMBL" id="FMJB01000046">
    <property type="protein sequence ID" value="SCM67279.1"/>
    <property type="molecule type" value="Genomic_DNA"/>
</dbReference>
<dbReference type="GO" id="GO:0016740">
    <property type="term" value="F:transferase activity"/>
    <property type="evidence" value="ECO:0007669"/>
    <property type="project" value="UniProtKB-KW"/>
</dbReference>
<keyword evidence="3" id="KW-1185">Reference proteome</keyword>
<gene>
    <name evidence="2" type="ORF">KARMA_1477</name>
</gene>
<dbReference type="RefSeq" id="WP_072705929.1">
    <property type="nucleotide sequence ID" value="NZ_FMJB01000046.1"/>
</dbReference>
<proteinExistence type="predicted"/>
<feature type="domain" description="Ribbon-helix-helix" evidence="1">
    <location>
        <begin position="16"/>
        <end position="80"/>
    </location>
</feature>
<dbReference type="Pfam" id="PF13467">
    <property type="entry name" value="RHH_4"/>
    <property type="match status" value="1"/>
</dbReference>
<name>A0A1M4MXI7_9RHOB</name>